<evidence type="ECO:0000256" key="2">
    <source>
        <dbReference type="SAM" id="Phobius"/>
    </source>
</evidence>
<keyword evidence="5" id="KW-1185">Reference proteome</keyword>
<evidence type="ECO:0000259" key="3">
    <source>
        <dbReference type="Pfam" id="PF06662"/>
    </source>
</evidence>
<dbReference type="eggNOG" id="ENOG503312D">
    <property type="taxonomic scope" value="Bacteria"/>
</dbReference>
<dbReference type="STRING" id="323097.Nham_1428"/>
<keyword evidence="2" id="KW-0812">Transmembrane</keyword>
<gene>
    <name evidence="4" type="ordered locus">Nham_1428</name>
</gene>
<evidence type="ECO:0000313" key="5">
    <source>
        <dbReference type="Proteomes" id="UP000001953"/>
    </source>
</evidence>
<dbReference type="HOGENOM" id="CLU_453305_0_0_5"/>
<dbReference type="SUPFAM" id="SSF48208">
    <property type="entry name" value="Six-hairpin glycosidases"/>
    <property type="match status" value="1"/>
</dbReference>
<dbReference type="OrthoDB" id="8442322at2"/>
<evidence type="ECO:0000256" key="1">
    <source>
        <dbReference type="SAM" id="MobiDB-lite"/>
    </source>
</evidence>
<protein>
    <recommendedName>
        <fullName evidence="3">D-glucuronyl C5-epimerase C-terminal domain-containing protein</fullName>
    </recommendedName>
</protein>
<dbReference type="Pfam" id="PF06662">
    <property type="entry name" value="C5-epim_C"/>
    <property type="match status" value="1"/>
</dbReference>
<feature type="transmembrane region" description="Helical" evidence="2">
    <location>
        <begin position="48"/>
        <end position="64"/>
    </location>
</feature>
<evidence type="ECO:0000313" key="4">
    <source>
        <dbReference type="EMBL" id="ABE62250.1"/>
    </source>
</evidence>
<dbReference type="InterPro" id="IPR010598">
    <property type="entry name" value="C5-epim_C"/>
</dbReference>
<accession>Q1QNE7</accession>
<dbReference type="Proteomes" id="UP000001953">
    <property type="component" value="Chromosome"/>
</dbReference>
<organism evidence="4 5">
    <name type="scientific">Nitrobacter hamburgensis (strain DSM 10229 / NCIMB 13809 / X14)</name>
    <dbReference type="NCBI Taxonomy" id="323097"/>
    <lineage>
        <taxon>Bacteria</taxon>
        <taxon>Pseudomonadati</taxon>
        <taxon>Pseudomonadota</taxon>
        <taxon>Alphaproteobacteria</taxon>
        <taxon>Hyphomicrobiales</taxon>
        <taxon>Nitrobacteraceae</taxon>
        <taxon>Nitrobacter</taxon>
    </lineage>
</organism>
<feature type="domain" description="D-glucuronyl C5-epimerase C-terminal" evidence="3">
    <location>
        <begin position="160"/>
        <end position="337"/>
    </location>
</feature>
<dbReference type="AlphaFoldDB" id="Q1QNE7"/>
<feature type="compositionally biased region" description="Polar residues" evidence="1">
    <location>
        <begin position="457"/>
        <end position="474"/>
    </location>
</feature>
<keyword evidence="2" id="KW-0472">Membrane</keyword>
<sequence>MGRTQRTSLHCSDYPTINHWTQALGGRVALEPDTNYCSKKNFNFGGFYLFRMIAATFATISLMFCTNDAHAQASHRSEIPASVLNHAPDVIGPLIFRPRDTVKTDWQALITKGSPLTFSTRLLALMYAFHASRDPHIRSDVAEGLDILLNRWPSVTREGKLFRWNYNQTYESHAPGWWSGMDGFLMPVVFLAAFETFEDAKYVDLARKSLESALLSPTEGGSMWHSADGCWISEYSWQGMNESDEFYVLNGHLYGLEALKLAAIAFKDERYEEAFQCGLKGTMARADRFVTPDWSLYMLNKPTIDPPHYVIFETSQYRALSQLTGISFFSDEMIRRQRVLNKHYAPFITEDGTIILSRIGAPHPYQIDIYRNRLTCTLENGSEWSATSVSDEAPIKRGFITEKPPAQPRHCSLAALTGVGIDVVLYENSSVQPAAGHPQAIETSIDTDYDASDKSGRTVTVSPSKSDPANPDNYRSNSAKISLVGDFPITNSGLFGIELGSERRSSIGVTLVDEKGNESFRYYPALRAEQKTLVLLSKIGFPGHEKLHNKIKRIDVWLYTDTGNMTDQSDFKIDVGNVVTFANPLQLRKHMAASNFQLEIEP</sequence>
<dbReference type="EMBL" id="CP000319">
    <property type="protein sequence ID" value="ABE62250.1"/>
    <property type="molecule type" value="Genomic_DNA"/>
</dbReference>
<feature type="region of interest" description="Disordered" evidence="1">
    <location>
        <begin position="447"/>
        <end position="474"/>
    </location>
</feature>
<dbReference type="InterPro" id="IPR008928">
    <property type="entry name" value="6-hairpin_glycosidase_sf"/>
</dbReference>
<name>Q1QNE7_NITHX</name>
<keyword evidence="2" id="KW-1133">Transmembrane helix</keyword>
<reference evidence="4 5" key="1">
    <citation type="submission" date="2006-03" db="EMBL/GenBank/DDBJ databases">
        <title>Complete sequence of chromosome of Nitrobacter hamburgensis X14.</title>
        <authorList>
            <consortium name="US DOE Joint Genome Institute"/>
            <person name="Copeland A."/>
            <person name="Lucas S."/>
            <person name="Lapidus A."/>
            <person name="Barry K."/>
            <person name="Detter J.C."/>
            <person name="Glavina del Rio T."/>
            <person name="Hammon N."/>
            <person name="Israni S."/>
            <person name="Dalin E."/>
            <person name="Tice H."/>
            <person name="Pitluck S."/>
            <person name="Chain P."/>
            <person name="Malfatti S."/>
            <person name="Shin M."/>
            <person name="Vergez L."/>
            <person name="Schmutz J."/>
            <person name="Larimer F."/>
            <person name="Land M."/>
            <person name="Hauser L."/>
            <person name="Kyrpides N."/>
            <person name="Ivanova N."/>
            <person name="Ward B."/>
            <person name="Arp D."/>
            <person name="Klotz M."/>
            <person name="Stein L."/>
            <person name="O'Mullan G."/>
            <person name="Starkenburg S."/>
            <person name="Sayavedra L."/>
            <person name="Poret-Peterson A.T."/>
            <person name="Gentry M.E."/>
            <person name="Bruce D."/>
            <person name="Richardson P."/>
        </authorList>
    </citation>
    <scope>NUCLEOTIDE SEQUENCE [LARGE SCALE GENOMIC DNA]</scope>
    <source>
        <strain evidence="5">DSM 10229 / NCIMB 13809 / X14</strain>
    </source>
</reference>
<dbReference type="RefSeq" id="WP_011509941.1">
    <property type="nucleotide sequence ID" value="NC_007964.1"/>
</dbReference>
<dbReference type="GO" id="GO:0005975">
    <property type="term" value="P:carbohydrate metabolic process"/>
    <property type="evidence" value="ECO:0007669"/>
    <property type="project" value="InterPro"/>
</dbReference>
<dbReference type="KEGG" id="nha:Nham_1428"/>
<proteinExistence type="predicted"/>